<proteinExistence type="predicted"/>
<feature type="compositionally biased region" description="Basic residues" evidence="1">
    <location>
        <begin position="117"/>
        <end position="133"/>
    </location>
</feature>
<evidence type="ECO:0000256" key="1">
    <source>
        <dbReference type="SAM" id="MobiDB-lite"/>
    </source>
</evidence>
<gene>
    <name evidence="2" type="ORF">CARN4_2236</name>
</gene>
<dbReference type="Gene3D" id="3.30.2020.40">
    <property type="entry name" value="Uncharacterised protein PF10387, DUF2442"/>
    <property type="match status" value="1"/>
</dbReference>
<protein>
    <recommendedName>
        <fullName evidence="3">DUF2442 domain-containing protein</fullName>
    </recommendedName>
</protein>
<dbReference type="EMBL" id="CABO01000028">
    <property type="protein sequence ID" value="CBI02041.1"/>
    <property type="molecule type" value="Genomic_DNA"/>
</dbReference>
<evidence type="ECO:0000313" key="2">
    <source>
        <dbReference type="EMBL" id="CBI02041.1"/>
    </source>
</evidence>
<dbReference type="Pfam" id="PF10387">
    <property type="entry name" value="DUF2442"/>
    <property type="match status" value="1"/>
</dbReference>
<dbReference type="AlphaFoldDB" id="E6Q482"/>
<dbReference type="InterPro" id="IPR018841">
    <property type="entry name" value="DUF2442"/>
</dbReference>
<reference evidence="2" key="1">
    <citation type="submission" date="2009-10" db="EMBL/GenBank/DDBJ databases">
        <title>Diversity of trophic interactions inside an arsenic-rich microbial ecosystem.</title>
        <authorList>
            <person name="Bertin P.N."/>
            <person name="Heinrich-Salmeron A."/>
            <person name="Pelletier E."/>
            <person name="Goulhen-Chollet F."/>
            <person name="Arsene-Ploetze F."/>
            <person name="Gallien S."/>
            <person name="Calteau A."/>
            <person name="Vallenet D."/>
            <person name="Casiot C."/>
            <person name="Chane-Woon-Ming B."/>
            <person name="Giloteaux L."/>
            <person name="Barakat M."/>
            <person name="Bonnefoy V."/>
            <person name="Bruneel O."/>
            <person name="Chandler M."/>
            <person name="Cleiss J."/>
            <person name="Duran R."/>
            <person name="Elbaz-Poulichet F."/>
            <person name="Fonknechten N."/>
            <person name="Lauga B."/>
            <person name="Mornico D."/>
            <person name="Ortet P."/>
            <person name="Schaeffer C."/>
            <person name="Siguier P."/>
            <person name="Alexander Thil Smith A."/>
            <person name="Van Dorsselaer A."/>
            <person name="Weissenbach J."/>
            <person name="Medigue C."/>
            <person name="Le Paslier D."/>
        </authorList>
    </citation>
    <scope>NUCLEOTIDE SEQUENCE</scope>
</reference>
<evidence type="ECO:0008006" key="3">
    <source>
        <dbReference type="Google" id="ProtNLM"/>
    </source>
</evidence>
<name>E6Q482_9ZZZZ</name>
<comment type="caution">
    <text evidence="2">The sequence shown here is derived from an EMBL/GenBank/DDBJ whole genome shotgun (WGS) entry which is preliminary data.</text>
</comment>
<organism evidence="2">
    <name type="scientific">mine drainage metagenome</name>
    <dbReference type="NCBI Taxonomy" id="410659"/>
    <lineage>
        <taxon>unclassified sequences</taxon>
        <taxon>metagenomes</taxon>
        <taxon>ecological metagenomes</taxon>
    </lineage>
</organism>
<accession>E6Q482</accession>
<feature type="region of interest" description="Disordered" evidence="1">
    <location>
        <begin position="114"/>
        <end position="142"/>
    </location>
</feature>
<sequence>MDSQHLSPSDADIAVARRKAAEVMESPSALEAVVATPARTLLLWFRNGTRLEIPLAAIVELATARQDDLREIAISPYRDSFSVPSIDVDIYVPGLVSSVLNSFNVRDFARLGGSKTSPKKRIAARANGKKGGRPKNAGTLGP</sequence>